<sequence>MDKSASIAGVRDSVSPAERMHFVNTDSDVQRGHRTDVADISYGIALKAEVFYIDTENITDRKRKILELQLDRVGAKVERFLSREVTCVITGNNDLRHNKSTKISVDSSNVGSPCSAVLSRGKALLMKSNASAIDSSGGRSRASIPVAFAKQWSIKIMTIGNLLNCVRRELIRSGQLVRSSKKSIKTKSKKLAGAFVKFQDCNQLYRPSWKILKMFPSVDVDPDAHPEYSPFERNCNKNKYVHKNDSASIHHVRLKSGNPQTMSNVKKECKGKSMKRMRKEPGFCECCDVYFTDLHQHLTSESHLMFSANKENFSLLDSLVSMMPSLACFEGGTLLEKSAHNNEKSDSWKSPNNLVVSLNSTGTLSQSVLNQKTNLDSMLKGMDEAYTINNTGGMAAAENNHMELQTCQLVQEATGGKMERSLISQEATQLQKRTSGHTDQISDMDQEMGGKPNPLSSLHATGVFNNISEPGASNNGLNQQNEMSTLLSDNISKLIDDIISPSAVDIYSSTPFIIAEAHQPELLEHSTSYNFSQEVLCGTAIKADNQESYTQNPSHHLEQLLSWSEHHSAFKDHSLGIVTEVKAEEFSELSCIGDELHKTCTYVLDILKSDSSYDQNKPSNVKLDATFGLSDKYDSSLNVCGTVLDNPANRLESLDKQLVKNSIASLPDGACFPSHHVISNKSSISDSGLASKKYYDSWSHFVEYKGHLATDQSVDASFIFKSDHMEQSISKPYIKTAMTRADVSARTKASTLYTEQKLTSPQSTTSLQSDLNIAASFISLSKLRIFQDVTSSQQSHLPFEIQDDEYMQLDSELTLFPENSGSTDLSTYLHKENHKQSYHDLTCAHTSSKKQSNSLSDCSSDVTMEQHTDLDKTESAGFVNCDLMVPVVLKKQCWTITRADNLTLRLNRLPERISAISEQEAISLQSSLCSEAFLNSQNINSVSDQNADMIRFKCSSGNMPSSISSHLCTTPRNKQPTPQITASWKVQRSGDCKLKFCAKNSVSHSNISKNVPGTRKRSLFK</sequence>
<evidence type="ECO:0000256" key="1">
    <source>
        <dbReference type="ARBA" id="ARBA00022723"/>
    </source>
</evidence>
<organism evidence="6 7">
    <name type="scientific">Paralvinella palmiformis</name>
    <dbReference type="NCBI Taxonomy" id="53620"/>
    <lineage>
        <taxon>Eukaryota</taxon>
        <taxon>Metazoa</taxon>
        <taxon>Spiralia</taxon>
        <taxon>Lophotrochozoa</taxon>
        <taxon>Annelida</taxon>
        <taxon>Polychaeta</taxon>
        <taxon>Sedentaria</taxon>
        <taxon>Canalipalpata</taxon>
        <taxon>Terebellida</taxon>
        <taxon>Terebelliformia</taxon>
        <taxon>Alvinellidae</taxon>
        <taxon>Paralvinella</taxon>
    </lineage>
</organism>
<dbReference type="GO" id="GO:0010571">
    <property type="term" value="P:positive regulation of nuclear cell cycle DNA replication"/>
    <property type="evidence" value="ECO:0007669"/>
    <property type="project" value="TreeGrafter"/>
</dbReference>
<proteinExistence type="predicted"/>
<dbReference type="InterPro" id="IPR051590">
    <property type="entry name" value="Replication_Regulatory_Kinase"/>
</dbReference>
<dbReference type="GO" id="GO:1901987">
    <property type="term" value="P:regulation of cell cycle phase transition"/>
    <property type="evidence" value="ECO:0007669"/>
    <property type="project" value="TreeGrafter"/>
</dbReference>
<dbReference type="PANTHER" id="PTHR15375:SF26">
    <property type="entry name" value="PROTEIN CHIFFON"/>
    <property type="match status" value="1"/>
</dbReference>
<evidence type="ECO:0000256" key="2">
    <source>
        <dbReference type="ARBA" id="ARBA00022771"/>
    </source>
</evidence>
<accession>A0AAD9N495</accession>
<dbReference type="SMART" id="SM00586">
    <property type="entry name" value="ZnF_DBF"/>
    <property type="match status" value="1"/>
</dbReference>
<feature type="domain" description="DBF4-type" evidence="5">
    <location>
        <begin position="277"/>
        <end position="326"/>
    </location>
</feature>
<evidence type="ECO:0000256" key="3">
    <source>
        <dbReference type="ARBA" id="ARBA00022833"/>
    </source>
</evidence>
<dbReference type="GO" id="GO:0008270">
    <property type="term" value="F:zinc ion binding"/>
    <property type="evidence" value="ECO:0007669"/>
    <property type="project" value="UniProtKB-KW"/>
</dbReference>
<dbReference type="InterPro" id="IPR038545">
    <property type="entry name" value="Znf_DBF_sf"/>
</dbReference>
<evidence type="ECO:0000259" key="5">
    <source>
        <dbReference type="PROSITE" id="PS51265"/>
    </source>
</evidence>
<dbReference type="AlphaFoldDB" id="A0AAD9N495"/>
<reference evidence="6" key="1">
    <citation type="journal article" date="2023" name="Mol. Biol. Evol.">
        <title>Third-Generation Sequencing Reveals the Adaptive Role of the Epigenome in Three Deep-Sea Polychaetes.</title>
        <authorList>
            <person name="Perez M."/>
            <person name="Aroh O."/>
            <person name="Sun Y."/>
            <person name="Lan Y."/>
            <person name="Juniper S.K."/>
            <person name="Young C.R."/>
            <person name="Angers B."/>
            <person name="Qian P.Y."/>
        </authorList>
    </citation>
    <scope>NUCLEOTIDE SEQUENCE</scope>
    <source>
        <strain evidence="6">P08H-3</strain>
    </source>
</reference>
<dbReference type="Gene3D" id="6.10.250.3410">
    <property type="entry name" value="DBF zinc finger"/>
    <property type="match status" value="1"/>
</dbReference>
<dbReference type="GO" id="GO:0043539">
    <property type="term" value="F:protein serine/threonine kinase activator activity"/>
    <property type="evidence" value="ECO:0007669"/>
    <property type="project" value="TreeGrafter"/>
</dbReference>
<keyword evidence="3" id="KW-0862">Zinc</keyword>
<protein>
    <recommendedName>
        <fullName evidence="5">DBF4-type domain-containing protein</fullName>
    </recommendedName>
</protein>
<evidence type="ECO:0000313" key="7">
    <source>
        <dbReference type="Proteomes" id="UP001208570"/>
    </source>
</evidence>
<dbReference type="FunFam" id="6.10.250.3410:FF:000001">
    <property type="entry name" value="Protein DBF4 homolog A"/>
    <property type="match status" value="1"/>
</dbReference>
<keyword evidence="1" id="KW-0479">Metal-binding</keyword>
<dbReference type="EMBL" id="JAODUP010000209">
    <property type="protein sequence ID" value="KAK2156577.1"/>
    <property type="molecule type" value="Genomic_DNA"/>
</dbReference>
<dbReference type="InterPro" id="IPR006572">
    <property type="entry name" value="Znf_DBF"/>
</dbReference>
<keyword evidence="2 4" id="KW-0863">Zinc-finger</keyword>
<name>A0AAD9N495_9ANNE</name>
<evidence type="ECO:0000313" key="6">
    <source>
        <dbReference type="EMBL" id="KAK2156577.1"/>
    </source>
</evidence>
<dbReference type="PROSITE" id="PS51265">
    <property type="entry name" value="ZF_DBF4"/>
    <property type="match status" value="1"/>
</dbReference>
<comment type="caution">
    <text evidence="6">The sequence shown here is derived from an EMBL/GenBank/DDBJ whole genome shotgun (WGS) entry which is preliminary data.</text>
</comment>
<keyword evidence="7" id="KW-1185">Reference proteome</keyword>
<gene>
    <name evidence="6" type="ORF">LSH36_209g01021</name>
</gene>
<dbReference type="GO" id="GO:0003676">
    <property type="term" value="F:nucleic acid binding"/>
    <property type="evidence" value="ECO:0007669"/>
    <property type="project" value="InterPro"/>
</dbReference>
<dbReference type="GO" id="GO:0031431">
    <property type="term" value="C:Dbf4-dependent protein kinase complex"/>
    <property type="evidence" value="ECO:0007669"/>
    <property type="project" value="TreeGrafter"/>
</dbReference>
<evidence type="ECO:0000256" key="4">
    <source>
        <dbReference type="PROSITE-ProRule" id="PRU00600"/>
    </source>
</evidence>
<dbReference type="Proteomes" id="UP001208570">
    <property type="component" value="Unassembled WGS sequence"/>
</dbReference>
<dbReference type="PANTHER" id="PTHR15375">
    <property type="entry name" value="ACTIVATOR OF S-PHASE KINASE-RELATED"/>
    <property type="match status" value="1"/>
</dbReference>
<dbReference type="Pfam" id="PF07535">
    <property type="entry name" value="zf-DBF"/>
    <property type="match status" value="1"/>
</dbReference>